<dbReference type="Gene3D" id="3.10.580.10">
    <property type="entry name" value="CBS-domain"/>
    <property type="match status" value="1"/>
</dbReference>
<dbReference type="CDD" id="cd04629">
    <property type="entry name" value="CBS_pair_bac"/>
    <property type="match status" value="1"/>
</dbReference>
<keyword evidence="5" id="KW-1185">Reference proteome</keyword>
<sequence>MLKSIKVSDYMAASLVTFKPDMEMRLAISLLVEKRISGAPVVDDHGNLVGILSEQDCMKVALSAGYYDDYAGQVKDYMSKQVTTIEADTSILALAQLFIDSPFRRYPVMQNNRLVGQVSRRDVLRALEALA</sequence>
<name>A0A2Z2P2F0_9GAMM</name>
<dbReference type="OrthoDB" id="9790355at2"/>
<dbReference type="KEGG" id="gai:IMCC3135_18875"/>
<dbReference type="InterPro" id="IPR000644">
    <property type="entry name" value="CBS_dom"/>
</dbReference>
<proteinExistence type="predicted"/>
<dbReference type="PANTHER" id="PTHR43080">
    <property type="entry name" value="CBS DOMAIN-CONTAINING PROTEIN CBSX3, MITOCHONDRIAL"/>
    <property type="match status" value="1"/>
</dbReference>
<evidence type="ECO:0000313" key="4">
    <source>
        <dbReference type="EMBL" id="ASJ73854.1"/>
    </source>
</evidence>
<dbReference type="InterPro" id="IPR044729">
    <property type="entry name" value="CBS_bac"/>
</dbReference>
<reference evidence="4 5" key="1">
    <citation type="submission" date="2016-12" db="EMBL/GenBank/DDBJ databases">
        <authorList>
            <person name="Song W.-J."/>
            <person name="Kurnit D.M."/>
        </authorList>
    </citation>
    <scope>NUCLEOTIDE SEQUENCE [LARGE SCALE GENOMIC DNA]</scope>
    <source>
        <strain evidence="4 5">IMCC3135</strain>
    </source>
</reference>
<feature type="domain" description="CBS" evidence="3">
    <location>
        <begin position="78"/>
        <end position="131"/>
    </location>
</feature>
<dbReference type="SMART" id="SM00116">
    <property type="entry name" value="CBS"/>
    <property type="match status" value="2"/>
</dbReference>
<dbReference type="RefSeq" id="WP_088918984.1">
    <property type="nucleotide sequence ID" value="NZ_CP018632.1"/>
</dbReference>
<dbReference type="Pfam" id="PF00571">
    <property type="entry name" value="CBS"/>
    <property type="match status" value="2"/>
</dbReference>
<evidence type="ECO:0000256" key="1">
    <source>
        <dbReference type="ARBA" id="ARBA00023122"/>
    </source>
</evidence>
<dbReference type="InterPro" id="IPR046342">
    <property type="entry name" value="CBS_dom_sf"/>
</dbReference>
<evidence type="ECO:0000313" key="5">
    <source>
        <dbReference type="Proteomes" id="UP000250079"/>
    </source>
</evidence>
<keyword evidence="1 2" id="KW-0129">CBS domain</keyword>
<dbReference type="Proteomes" id="UP000250079">
    <property type="component" value="Chromosome"/>
</dbReference>
<dbReference type="PANTHER" id="PTHR43080:SF26">
    <property type="entry name" value="REGULATORY PROTEIN"/>
    <property type="match status" value="1"/>
</dbReference>
<dbReference type="InterPro" id="IPR051257">
    <property type="entry name" value="Diverse_CBS-Domain"/>
</dbReference>
<accession>A0A2Z2P2F0</accession>
<evidence type="ECO:0000256" key="2">
    <source>
        <dbReference type="PROSITE-ProRule" id="PRU00703"/>
    </source>
</evidence>
<dbReference type="PROSITE" id="PS51371">
    <property type="entry name" value="CBS"/>
    <property type="match status" value="2"/>
</dbReference>
<feature type="domain" description="CBS" evidence="3">
    <location>
        <begin position="11"/>
        <end position="70"/>
    </location>
</feature>
<dbReference type="EMBL" id="CP018632">
    <property type="protein sequence ID" value="ASJ73854.1"/>
    <property type="molecule type" value="Genomic_DNA"/>
</dbReference>
<protein>
    <submittedName>
        <fullName evidence="4">Hypoxic response protein 1</fullName>
    </submittedName>
</protein>
<evidence type="ECO:0000259" key="3">
    <source>
        <dbReference type="PROSITE" id="PS51371"/>
    </source>
</evidence>
<dbReference type="SUPFAM" id="SSF54631">
    <property type="entry name" value="CBS-domain pair"/>
    <property type="match status" value="1"/>
</dbReference>
<organism evidence="4 5">
    <name type="scientific">Granulosicoccus antarcticus IMCC3135</name>
    <dbReference type="NCBI Taxonomy" id="1192854"/>
    <lineage>
        <taxon>Bacteria</taxon>
        <taxon>Pseudomonadati</taxon>
        <taxon>Pseudomonadota</taxon>
        <taxon>Gammaproteobacteria</taxon>
        <taxon>Chromatiales</taxon>
        <taxon>Granulosicoccaceae</taxon>
        <taxon>Granulosicoccus</taxon>
    </lineage>
</organism>
<gene>
    <name evidence="4" type="primary">hrp1_4</name>
    <name evidence="4" type="ORF">IMCC3135_18875</name>
</gene>
<dbReference type="AlphaFoldDB" id="A0A2Z2P2F0"/>